<dbReference type="Gene3D" id="2.60.40.10">
    <property type="entry name" value="Immunoglobulins"/>
    <property type="match status" value="1"/>
</dbReference>
<dbReference type="Proteomes" id="UP001595530">
    <property type="component" value="Unassembled WGS sequence"/>
</dbReference>
<dbReference type="SMART" id="SM00642">
    <property type="entry name" value="Aamy"/>
    <property type="match status" value="1"/>
</dbReference>
<comment type="similarity">
    <text evidence="3 14">Belongs to the glycosyl hydrolase 13 family.</text>
</comment>
<name>A0ABV7F5A7_9BURK</name>
<evidence type="ECO:0000256" key="4">
    <source>
        <dbReference type="ARBA" id="ARBA00012268"/>
    </source>
</evidence>
<evidence type="ECO:0000256" key="14">
    <source>
        <dbReference type="PIRNR" id="PIRNR006337"/>
    </source>
</evidence>
<evidence type="ECO:0000256" key="11">
    <source>
        <dbReference type="ARBA" id="ARBA00033284"/>
    </source>
</evidence>
<evidence type="ECO:0000256" key="12">
    <source>
        <dbReference type="ARBA" id="ARBA00034013"/>
    </source>
</evidence>
<evidence type="ECO:0000259" key="15">
    <source>
        <dbReference type="SMART" id="SM00642"/>
    </source>
</evidence>
<dbReference type="RefSeq" id="WP_390327541.1">
    <property type="nucleotide sequence ID" value="NZ_JBHRTP010000069.1"/>
</dbReference>
<dbReference type="CDD" id="cd02853">
    <property type="entry name" value="E_set_MTHase_like_N"/>
    <property type="match status" value="1"/>
</dbReference>
<dbReference type="EMBL" id="JBHRTP010000069">
    <property type="protein sequence ID" value="MFC3110120.1"/>
    <property type="molecule type" value="Genomic_DNA"/>
</dbReference>
<evidence type="ECO:0000256" key="2">
    <source>
        <dbReference type="ARBA" id="ARBA00005199"/>
    </source>
</evidence>
<evidence type="ECO:0000256" key="8">
    <source>
        <dbReference type="ARBA" id="ARBA00023277"/>
    </source>
</evidence>
<evidence type="ECO:0000313" key="17">
    <source>
        <dbReference type="Proteomes" id="UP001595530"/>
    </source>
</evidence>
<dbReference type="PANTHER" id="PTHR43651:SF11">
    <property type="entry name" value="MALTO-OLIGOSYLTREHALOSE TREHALOHYDROLASE"/>
    <property type="match status" value="1"/>
</dbReference>
<dbReference type="NCBIfam" id="TIGR02402">
    <property type="entry name" value="trehalose_TreZ"/>
    <property type="match status" value="1"/>
</dbReference>
<dbReference type="InterPro" id="IPR004193">
    <property type="entry name" value="Glyco_hydro_13_N"/>
</dbReference>
<keyword evidence="17" id="KW-1185">Reference proteome</keyword>
<protein>
    <recommendedName>
        <fullName evidence="5 13">Malto-oligosyltrehalose trehalohydrolase</fullName>
        <shortName evidence="14">MTHase</shortName>
        <ecNumber evidence="4 13">3.2.1.141</ecNumber>
    </recommendedName>
    <alternativeName>
        <fullName evidence="11 14">4-alpha-D-((1-&gt;4)-alpha-D-glucano)trehalose trehalohydrolase</fullName>
    </alternativeName>
    <alternativeName>
        <fullName evidence="10 14">Maltooligosyl trehalose trehalohydrolase</fullName>
    </alternativeName>
</protein>
<keyword evidence="6" id="KW-0963">Cytoplasm</keyword>
<evidence type="ECO:0000256" key="13">
    <source>
        <dbReference type="NCBIfam" id="TIGR02402"/>
    </source>
</evidence>
<comment type="subcellular location">
    <subcellularLocation>
        <location evidence="1">Cytoplasm</location>
    </subcellularLocation>
</comment>
<dbReference type="InterPro" id="IPR017853">
    <property type="entry name" value="GH"/>
</dbReference>
<dbReference type="CDD" id="cd11325">
    <property type="entry name" value="AmyAc_GTHase"/>
    <property type="match status" value="1"/>
</dbReference>
<comment type="pathway">
    <text evidence="2 14">Glycan biosynthesis; trehalose biosynthesis.</text>
</comment>
<keyword evidence="7 14" id="KW-0378">Hydrolase</keyword>
<evidence type="ECO:0000256" key="3">
    <source>
        <dbReference type="ARBA" id="ARBA00008061"/>
    </source>
</evidence>
<reference evidence="17" key="1">
    <citation type="journal article" date="2019" name="Int. J. Syst. Evol. Microbiol.">
        <title>The Global Catalogue of Microorganisms (GCM) 10K type strain sequencing project: providing services to taxonomists for standard genome sequencing and annotation.</title>
        <authorList>
            <consortium name="The Broad Institute Genomics Platform"/>
            <consortium name="The Broad Institute Genome Sequencing Center for Infectious Disease"/>
            <person name="Wu L."/>
            <person name="Ma J."/>
        </authorList>
    </citation>
    <scope>NUCLEOTIDE SEQUENCE [LARGE SCALE GENOMIC DNA]</scope>
    <source>
        <strain evidence="17">KCTC 42986</strain>
    </source>
</reference>
<evidence type="ECO:0000256" key="1">
    <source>
        <dbReference type="ARBA" id="ARBA00004496"/>
    </source>
</evidence>
<dbReference type="PIRSF" id="PIRSF006337">
    <property type="entry name" value="Trehalose_TreZ"/>
    <property type="match status" value="1"/>
</dbReference>
<comment type="catalytic activity">
    <reaction evidence="12 14">
        <text>hydrolysis of (1-&gt;4)-alpha-D-glucosidic linkage in 4-alpha-D-[(1-&gt;4)-alpha-D-glucanosyl]n trehalose to yield trehalose and (1-&gt;4)-alpha-D-glucan.</text>
        <dbReference type="EC" id="3.2.1.141"/>
    </reaction>
</comment>
<dbReference type="InterPro" id="IPR014756">
    <property type="entry name" value="Ig_E-set"/>
</dbReference>
<sequence>MTAHYAYPLPFGATWISPDRTRFRLWAPTASAVAVQLEGRHPVPMTPDAEHRGWFEAELACAVGNAYRYRLLSHSDGEMLVPDPAARAQQGDIHGASLVVDPHAYQWLHAAWQGRPWHETVLYELHVGVLGGFAAVARQLPTLARLGITAIELMPVADFPGPRNWGYDGVLPFAPDAAYGTPEQLKALIDCAHGLGLMVLLDVVYNHFGPDGNYLGSYAAPFFRDDRSTPWGRAIDFRVREVRDFFIENALYWLVEYRFDGLRLDAADAIGEQDWLPELAHRVRAVIAASEPQRQIHLVLEHDANAAHLLAGAFDAQWNDDGHHVLHVLLSGERNGYYADYAELPAPKLARCLEQGFIYQGEASAYRQGQPRGESSVGLAPTAFVLFLQNHDQIGNRAFGERLTILTDPRALRAAQALLLLCPQIPLLFMGEEVDSRQPFLYFTSHTDAALAEAVRSGRQRQFSGRPEFADAAQLALIPDPNAESSFTQSMPAASMAAAAGSAYFSEPLVELLAIRHAHIIPRLQHARALHAQVIGPAAVVARWRMGDDTVLAIAINLGAQAVALDTFMPPAGVDVLFASPGAADALVHGELAAFSTLALLEAAP</sequence>
<dbReference type="EC" id="3.2.1.141" evidence="4 13"/>
<dbReference type="Gene3D" id="1.10.10.760">
    <property type="entry name" value="E-set domains of sugar-utilizing enzymes"/>
    <property type="match status" value="1"/>
</dbReference>
<dbReference type="PANTHER" id="PTHR43651">
    <property type="entry name" value="1,4-ALPHA-GLUCAN-BRANCHING ENZYME"/>
    <property type="match status" value="1"/>
</dbReference>
<evidence type="ECO:0000256" key="5">
    <source>
        <dbReference type="ARBA" id="ARBA00015938"/>
    </source>
</evidence>
<accession>A0ABV7F5A7</accession>
<comment type="caution">
    <text evidence="16">The sequence shown here is derived from an EMBL/GenBank/DDBJ whole genome shotgun (WGS) entry which is preliminary data.</text>
</comment>
<dbReference type="InterPro" id="IPR012768">
    <property type="entry name" value="Trehalose_TreZ"/>
</dbReference>
<dbReference type="InterPro" id="IPR013783">
    <property type="entry name" value="Ig-like_fold"/>
</dbReference>
<feature type="domain" description="Glycosyl hydrolase family 13 catalytic" evidence="15">
    <location>
        <begin position="120"/>
        <end position="459"/>
    </location>
</feature>
<keyword evidence="9 14" id="KW-0326">Glycosidase</keyword>
<dbReference type="Pfam" id="PF02922">
    <property type="entry name" value="CBM_48"/>
    <property type="match status" value="1"/>
</dbReference>
<dbReference type="InterPro" id="IPR044901">
    <property type="entry name" value="Trehalose_TreZ_E-set_sf"/>
</dbReference>
<evidence type="ECO:0000256" key="10">
    <source>
        <dbReference type="ARBA" id="ARBA00032057"/>
    </source>
</evidence>
<dbReference type="SUPFAM" id="SSF81296">
    <property type="entry name" value="E set domains"/>
    <property type="match status" value="1"/>
</dbReference>
<organism evidence="16 17">
    <name type="scientific">Undibacterium arcticum</name>
    <dbReference type="NCBI Taxonomy" id="1762892"/>
    <lineage>
        <taxon>Bacteria</taxon>
        <taxon>Pseudomonadati</taxon>
        <taxon>Pseudomonadota</taxon>
        <taxon>Betaproteobacteria</taxon>
        <taxon>Burkholderiales</taxon>
        <taxon>Oxalobacteraceae</taxon>
        <taxon>Undibacterium</taxon>
    </lineage>
</organism>
<evidence type="ECO:0000256" key="9">
    <source>
        <dbReference type="ARBA" id="ARBA00023295"/>
    </source>
</evidence>
<evidence type="ECO:0000313" key="16">
    <source>
        <dbReference type="EMBL" id="MFC3110120.1"/>
    </source>
</evidence>
<evidence type="ECO:0000256" key="6">
    <source>
        <dbReference type="ARBA" id="ARBA00022490"/>
    </source>
</evidence>
<dbReference type="InterPro" id="IPR006047">
    <property type="entry name" value="GH13_cat_dom"/>
</dbReference>
<gene>
    <name evidence="16" type="primary">treZ</name>
    <name evidence="16" type="ORF">ACFOFO_19500</name>
</gene>
<dbReference type="Gene3D" id="3.20.20.80">
    <property type="entry name" value="Glycosidases"/>
    <property type="match status" value="1"/>
</dbReference>
<dbReference type="SUPFAM" id="SSF51445">
    <property type="entry name" value="(Trans)glycosidases"/>
    <property type="match status" value="1"/>
</dbReference>
<dbReference type="Pfam" id="PF11941">
    <property type="entry name" value="DUF3459"/>
    <property type="match status" value="1"/>
</dbReference>
<evidence type="ECO:0000256" key="7">
    <source>
        <dbReference type="ARBA" id="ARBA00022801"/>
    </source>
</evidence>
<dbReference type="GO" id="GO:0033942">
    <property type="term" value="F:4-alpha-D-(1-&gt;4)-alpha-D-glucanotrehalose trehalohydrolase activity"/>
    <property type="evidence" value="ECO:0007669"/>
    <property type="project" value="UniProtKB-EC"/>
</dbReference>
<proteinExistence type="inferred from homology"/>
<dbReference type="InterPro" id="IPR022567">
    <property type="entry name" value="DUF3459"/>
</dbReference>
<keyword evidence="8" id="KW-0119">Carbohydrate metabolism</keyword>
<dbReference type="Pfam" id="PF00128">
    <property type="entry name" value="Alpha-amylase"/>
    <property type="match status" value="1"/>
</dbReference>